<dbReference type="InterPro" id="IPR001524">
    <property type="entry name" value="Glyco_hydro_6_CS"/>
</dbReference>
<evidence type="ECO:0000259" key="10">
    <source>
        <dbReference type="Pfam" id="PF18271"/>
    </source>
</evidence>
<evidence type="ECO:0000313" key="11">
    <source>
        <dbReference type="EMBL" id="QDS78106.1"/>
    </source>
</evidence>
<dbReference type="InterPro" id="IPR041524">
    <property type="entry name" value="GH131_N"/>
</dbReference>
<reference evidence="11 12" key="1">
    <citation type="submission" date="2019-07" db="EMBL/GenBank/DDBJ databases">
        <title>Finished genome of Venturia effusa.</title>
        <authorList>
            <person name="Young C.A."/>
            <person name="Cox M.P."/>
            <person name="Ganley A.R.D."/>
            <person name="David W.J."/>
        </authorList>
    </citation>
    <scope>NUCLEOTIDE SEQUENCE [LARGE SCALE GENOMIC DNA]</scope>
    <source>
        <strain evidence="12">albino</strain>
    </source>
</reference>
<keyword evidence="7 9" id="KW-0624">Polysaccharide degradation</keyword>
<feature type="domain" description="Glycoside hydrolase 131 catalytic N-terminal" evidence="10">
    <location>
        <begin position="464"/>
        <end position="713"/>
    </location>
</feature>
<dbReference type="EC" id="3.2.1.-" evidence="9"/>
<dbReference type="GO" id="GO:0030245">
    <property type="term" value="P:cellulose catabolic process"/>
    <property type="evidence" value="ECO:0007669"/>
    <property type="project" value="UniProtKB-KW"/>
</dbReference>
<keyword evidence="2 9" id="KW-0378">Hydrolase</keyword>
<dbReference type="PROSITE" id="PS00656">
    <property type="entry name" value="GLYCOSYL_HYDROL_F6_2"/>
    <property type="match status" value="1"/>
</dbReference>
<name>A0A517LR72_9PEZI</name>
<dbReference type="PANTHER" id="PTHR34876:SF4">
    <property type="entry name" value="1,4-BETA-D-GLUCAN CELLOBIOHYDROLASE C-RELATED"/>
    <property type="match status" value="1"/>
</dbReference>
<evidence type="ECO:0000256" key="5">
    <source>
        <dbReference type="ARBA" id="ARBA00023277"/>
    </source>
</evidence>
<keyword evidence="12" id="KW-1185">Reference proteome</keyword>
<dbReference type="AlphaFoldDB" id="A0A517LR72"/>
<accession>A0A517LR72</accession>
<keyword evidence="4" id="KW-1015">Disulfide bond</keyword>
<feature type="active site" description="Proton donor" evidence="8">
    <location>
        <position position="168"/>
    </location>
</feature>
<keyword evidence="1 9" id="KW-0732">Signal</keyword>
<dbReference type="PRINTS" id="PR00733">
    <property type="entry name" value="GLHYDRLASE6"/>
</dbReference>
<feature type="signal peptide" evidence="9">
    <location>
        <begin position="1"/>
        <end position="16"/>
    </location>
</feature>
<dbReference type="PANTHER" id="PTHR34876">
    <property type="match status" value="1"/>
</dbReference>
<keyword evidence="6 9" id="KW-0326">Glycosidase</keyword>
<dbReference type="GO" id="GO:0004553">
    <property type="term" value="F:hydrolase activity, hydrolyzing O-glycosyl compounds"/>
    <property type="evidence" value="ECO:0007669"/>
    <property type="project" value="InterPro"/>
</dbReference>
<comment type="similarity">
    <text evidence="9">Belongs to the glycosyl hydrolase family 6.</text>
</comment>
<dbReference type="InterPro" id="IPR036434">
    <property type="entry name" value="Beta_cellobiohydrolase_sf"/>
</dbReference>
<evidence type="ECO:0000256" key="1">
    <source>
        <dbReference type="ARBA" id="ARBA00022729"/>
    </source>
</evidence>
<dbReference type="STRING" id="50376.A0A517LR72"/>
<protein>
    <recommendedName>
        <fullName evidence="9">Glucanase</fullName>
        <ecNumber evidence="9">3.2.1.-</ecNumber>
    </recommendedName>
</protein>
<dbReference type="EMBL" id="CP042203">
    <property type="protein sequence ID" value="QDS78106.1"/>
    <property type="molecule type" value="Genomic_DNA"/>
</dbReference>
<evidence type="ECO:0000256" key="4">
    <source>
        <dbReference type="ARBA" id="ARBA00023157"/>
    </source>
</evidence>
<gene>
    <name evidence="11" type="ORF">FKW77_004115</name>
</gene>
<dbReference type="OrthoDB" id="64893at2759"/>
<dbReference type="Pfam" id="PF18271">
    <property type="entry name" value="GH131_N"/>
    <property type="match status" value="1"/>
</dbReference>
<sequence>MKSLTLLCALIAGAKAQTGNGGSPPTAADVSTIASPFASADSGIKLYANSFYQKEVEDNAIPALAGNATLIATAKKVATTPSFFWLDTTKKVEYIPQFVKDVQTRKLDVMIPLVVYNLPDRDCNAKASNGELLSDEGGVAKYKEYIDAIVKELQAAPSVKFVLVIEPDSLANLVTNMNVPKCAKAKPAYEECTIYALTQLNKLENVMAMYLDAGHAGWLAWPANLDPAAAYFAQIYEKAGRPRRVRGLVTNVANYNPWSVPEGQCSKLKYTDEMRQVWSSAGGKKVEMCDEKHYIEELAPRLTAKGFPAHFIMDTSRSGKYPTDQKHWGNWCNAKGTGFGRVPAVGTSESPLLDAFVWVKPGGECDGTSTPGPRFDSFCGPEKSEAMQGAPEAGQWFEKYFEQLLMNENLDNVPTKYERVPHKELVAECFDLFHCYQLVPHLLGFTDPPLPVPQSSLYWDSGPVLWDGRFDLSTDATYKTSFSSKVYSTIKSWSFSTEVGPYEYYIPAANSPTAPVSDLIAVAPAFKNPADTSSGQGLKITLTQKATTNYQWRTELIPHTFDAAYSKKGMINQGLVFYHFSMMRKDANPPSKTQDHQMCYFENGHFVEMRYGLLAGSQDAEGSLLHAFIDGQSRWNTTWEPDVWHNIAYEIDFSKNTVGFWHSTGNDSLAQIQAPIKASTSSNGRDFHFGGLKLPPSGTGQEDWYFSGNYIEGAPITKEILNSIHLTNGKLVRDESLARKHQCITFLTNYTFRPILKLKDNIWAFSLPQGFNCYRQSVVDPPFAFQTTARVVLPTPRHDSSPQIRYERFRGQVDCDCLDLQLYLVTLSRVTPRGTHVLKKLQPKSSAAIPSTQISTVIVIISNPSNSLAAINKSPKPSDLLLLHPSMEK</sequence>
<proteinExistence type="inferred from homology"/>
<dbReference type="SUPFAM" id="SSF51989">
    <property type="entry name" value="Glycosyl hydrolases family 6, cellulases"/>
    <property type="match status" value="1"/>
</dbReference>
<dbReference type="Proteomes" id="UP000316270">
    <property type="component" value="Chromosome 19"/>
</dbReference>
<dbReference type="Gene3D" id="2.60.120.1160">
    <property type="match status" value="1"/>
</dbReference>
<feature type="chain" id="PRO_5022268248" description="Glucanase" evidence="9">
    <location>
        <begin position="17"/>
        <end position="889"/>
    </location>
</feature>
<evidence type="ECO:0000313" key="12">
    <source>
        <dbReference type="Proteomes" id="UP000316270"/>
    </source>
</evidence>
<keyword evidence="3 9" id="KW-0136">Cellulose degradation</keyword>
<keyword evidence="5 9" id="KW-0119">Carbohydrate metabolism</keyword>
<dbReference type="Gene3D" id="3.20.20.40">
    <property type="entry name" value="1, 4-beta cellobiohydrolase"/>
    <property type="match status" value="1"/>
</dbReference>
<evidence type="ECO:0000256" key="6">
    <source>
        <dbReference type="ARBA" id="ARBA00023295"/>
    </source>
</evidence>
<evidence type="ECO:0000256" key="2">
    <source>
        <dbReference type="ARBA" id="ARBA00022801"/>
    </source>
</evidence>
<evidence type="ECO:0000256" key="3">
    <source>
        <dbReference type="ARBA" id="ARBA00023001"/>
    </source>
</evidence>
<evidence type="ECO:0000256" key="7">
    <source>
        <dbReference type="ARBA" id="ARBA00023326"/>
    </source>
</evidence>
<evidence type="ECO:0000256" key="8">
    <source>
        <dbReference type="PROSITE-ProRule" id="PRU10057"/>
    </source>
</evidence>
<dbReference type="Pfam" id="PF01341">
    <property type="entry name" value="Glyco_hydro_6"/>
    <property type="match status" value="1"/>
</dbReference>
<dbReference type="InterPro" id="IPR016288">
    <property type="entry name" value="Beta_cellobiohydrolase"/>
</dbReference>
<evidence type="ECO:0000256" key="9">
    <source>
        <dbReference type="RuleBase" id="RU361186"/>
    </source>
</evidence>
<organism evidence="11 12">
    <name type="scientific">Venturia effusa</name>
    <dbReference type="NCBI Taxonomy" id="50376"/>
    <lineage>
        <taxon>Eukaryota</taxon>
        <taxon>Fungi</taxon>
        <taxon>Dikarya</taxon>
        <taxon>Ascomycota</taxon>
        <taxon>Pezizomycotina</taxon>
        <taxon>Dothideomycetes</taxon>
        <taxon>Pleosporomycetidae</taxon>
        <taxon>Venturiales</taxon>
        <taxon>Venturiaceae</taxon>
        <taxon>Venturia</taxon>
    </lineage>
</organism>